<dbReference type="SUPFAM" id="SSF53335">
    <property type="entry name" value="S-adenosyl-L-methionine-dependent methyltransferases"/>
    <property type="match status" value="1"/>
</dbReference>
<reference evidence="1 2" key="1">
    <citation type="submission" date="2019-09" db="EMBL/GenBank/DDBJ databases">
        <title>Taxonomic organization of the family Brucellaceae based on a phylogenomic approach.</title>
        <authorList>
            <person name="Leclercq S."/>
            <person name="Cloeckaert A."/>
            <person name="Zygmunt M.S."/>
        </authorList>
    </citation>
    <scope>NUCLEOTIDE SEQUENCE [LARGE SCALE GENOMIC DNA]</scope>
    <source>
        <strain evidence="1 2">CCUG 34461</strain>
    </source>
</reference>
<dbReference type="GO" id="GO:0032259">
    <property type="term" value="P:methylation"/>
    <property type="evidence" value="ECO:0007669"/>
    <property type="project" value="UniProtKB-KW"/>
</dbReference>
<name>A0A6I0DH02_BRUAN</name>
<evidence type="ECO:0000313" key="2">
    <source>
        <dbReference type="Proteomes" id="UP000441102"/>
    </source>
</evidence>
<sequence>MSLLHSRADELYGAHITHKDPHYLTAYNELFEPLRNKSISLLELGVSTGASLALWSEYFPSARIAGVDILSRPPLVPDLERVEFFQGSQDDPIVLDRARLFLGGNFDVVIDDASHFGAETRRSFDWLFQHVRPGGYYVVEDCGSSFMNSFPDFGEYPPEPVGNKKRFPSHDYGIMGVTKQIMDEMFLTFSHSGCGKGHIESMLILPHIAFIKKSS</sequence>
<dbReference type="RefSeq" id="WP_151577293.1">
    <property type="nucleotide sequence ID" value="NZ_WBWX01000026.1"/>
</dbReference>
<dbReference type="CDD" id="cd02440">
    <property type="entry name" value="AdoMet_MTases"/>
    <property type="match status" value="1"/>
</dbReference>
<protein>
    <submittedName>
        <fullName evidence="1">Class I SAM-dependent methyltransferase</fullName>
    </submittedName>
</protein>
<dbReference type="Gene3D" id="3.40.50.150">
    <property type="entry name" value="Vaccinia Virus protein VP39"/>
    <property type="match status" value="1"/>
</dbReference>
<gene>
    <name evidence="1" type="ORF">F9L06_26140</name>
</gene>
<keyword evidence="1" id="KW-0808">Transferase</keyword>
<dbReference type="EMBL" id="WBWX01000026">
    <property type="protein sequence ID" value="KAB2788092.1"/>
    <property type="molecule type" value="Genomic_DNA"/>
</dbReference>
<dbReference type="Proteomes" id="UP000441102">
    <property type="component" value="Unassembled WGS sequence"/>
</dbReference>
<evidence type="ECO:0000313" key="1">
    <source>
        <dbReference type="EMBL" id="KAB2788092.1"/>
    </source>
</evidence>
<comment type="caution">
    <text evidence="1">The sequence shown here is derived from an EMBL/GenBank/DDBJ whole genome shotgun (WGS) entry which is preliminary data.</text>
</comment>
<accession>A0A6I0DH02</accession>
<keyword evidence="1" id="KW-0489">Methyltransferase</keyword>
<organism evidence="1 2">
    <name type="scientific">Brucella anthropi</name>
    <name type="common">Ochrobactrum anthropi</name>
    <dbReference type="NCBI Taxonomy" id="529"/>
    <lineage>
        <taxon>Bacteria</taxon>
        <taxon>Pseudomonadati</taxon>
        <taxon>Pseudomonadota</taxon>
        <taxon>Alphaproteobacteria</taxon>
        <taxon>Hyphomicrobiales</taxon>
        <taxon>Brucellaceae</taxon>
        <taxon>Brucella/Ochrobactrum group</taxon>
        <taxon>Brucella</taxon>
    </lineage>
</organism>
<dbReference type="AlphaFoldDB" id="A0A6I0DH02"/>
<proteinExistence type="predicted"/>
<dbReference type="GO" id="GO:0008168">
    <property type="term" value="F:methyltransferase activity"/>
    <property type="evidence" value="ECO:0007669"/>
    <property type="project" value="UniProtKB-KW"/>
</dbReference>
<dbReference type="InterPro" id="IPR029063">
    <property type="entry name" value="SAM-dependent_MTases_sf"/>
</dbReference>